<dbReference type="InterPro" id="IPR008936">
    <property type="entry name" value="Rho_GTPase_activation_prot"/>
</dbReference>
<dbReference type="PANTHER" id="PTHR46075">
    <property type="entry name" value="CHIMERIN FAMILY MEMBER"/>
    <property type="match status" value="1"/>
</dbReference>
<dbReference type="SUPFAM" id="SSF48350">
    <property type="entry name" value="GTPase activation domain, GAP"/>
    <property type="match status" value="1"/>
</dbReference>
<gene>
    <name evidence="3" type="ORF">Ocin01_14285</name>
</gene>
<dbReference type="Proteomes" id="UP000094527">
    <property type="component" value="Unassembled WGS sequence"/>
</dbReference>
<dbReference type="OMA" id="SATHLIC"/>
<dbReference type="InterPro" id="IPR051854">
    <property type="entry name" value="Rho-type_GAP"/>
</dbReference>
<accession>A0A1D2MHD2</accession>
<comment type="caution">
    <text evidence="3">The sequence shown here is derived from an EMBL/GenBank/DDBJ whole genome shotgun (WGS) entry which is preliminary data.</text>
</comment>
<dbReference type="PROSITE" id="PS50238">
    <property type="entry name" value="RHOGAP"/>
    <property type="match status" value="1"/>
</dbReference>
<feature type="domain" description="Rho-GAP" evidence="2">
    <location>
        <begin position="37"/>
        <end position="225"/>
    </location>
</feature>
<evidence type="ECO:0000259" key="2">
    <source>
        <dbReference type="PROSITE" id="PS50238"/>
    </source>
</evidence>
<dbReference type="AlphaFoldDB" id="A0A1D2MHD2"/>
<dbReference type="EMBL" id="LJIJ01001242">
    <property type="protein sequence ID" value="ODM92399.1"/>
    <property type="molecule type" value="Genomic_DNA"/>
</dbReference>
<sequence length="226" mass="25393">MRFFLHADCGLSIHESCVDDVKSECKPDLTTTPPFSTDLTTLVKASYAVANGSCGLPYVLEKCINEVETRGLSTEGIYRVSGAVDEIESLKTLFEKDRINTDLSICSDIHSITGLIKLFLRQLPEPLITEEVFEEFFREEAGEMNLETVQNLILCLPPAHRLTLKHLLEHLQNVTMEKASNKMNAFNLSSVLMPSIVGPTNMSFNHLESCTKLLYVMITKFKNLNF</sequence>
<dbReference type="Pfam" id="PF00620">
    <property type="entry name" value="RhoGAP"/>
    <property type="match status" value="1"/>
</dbReference>
<dbReference type="InterPro" id="IPR000198">
    <property type="entry name" value="RhoGAP_dom"/>
</dbReference>
<dbReference type="PANTHER" id="PTHR46075:SF2">
    <property type="entry name" value="RHO GTPASE ACTIVATING PROTEIN AT 5A, ISOFORM A"/>
    <property type="match status" value="1"/>
</dbReference>
<dbReference type="OrthoDB" id="79452at2759"/>
<proteinExistence type="predicted"/>
<dbReference type="GO" id="GO:0007165">
    <property type="term" value="P:signal transduction"/>
    <property type="evidence" value="ECO:0007669"/>
    <property type="project" value="InterPro"/>
</dbReference>
<dbReference type="GO" id="GO:0005096">
    <property type="term" value="F:GTPase activator activity"/>
    <property type="evidence" value="ECO:0007669"/>
    <property type="project" value="UniProtKB-KW"/>
</dbReference>
<dbReference type="SMART" id="SM00324">
    <property type="entry name" value="RhoGAP"/>
    <property type="match status" value="1"/>
</dbReference>
<reference evidence="3 4" key="1">
    <citation type="journal article" date="2016" name="Genome Biol. Evol.">
        <title>Gene Family Evolution Reflects Adaptation to Soil Environmental Stressors in the Genome of the Collembolan Orchesella cincta.</title>
        <authorList>
            <person name="Faddeeva-Vakhrusheva A."/>
            <person name="Derks M.F."/>
            <person name="Anvar S.Y."/>
            <person name="Agamennone V."/>
            <person name="Suring W."/>
            <person name="Smit S."/>
            <person name="van Straalen N.M."/>
            <person name="Roelofs D."/>
        </authorList>
    </citation>
    <scope>NUCLEOTIDE SEQUENCE [LARGE SCALE GENOMIC DNA]</scope>
    <source>
        <tissue evidence="3">Mixed pool</tissue>
    </source>
</reference>
<evidence type="ECO:0000313" key="3">
    <source>
        <dbReference type="EMBL" id="ODM92399.1"/>
    </source>
</evidence>
<protein>
    <submittedName>
        <fullName evidence="3">Beta-chimaerin</fullName>
    </submittedName>
</protein>
<dbReference type="Gene3D" id="1.10.555.10">
    <property type="entry name" value="Rho GTPase activation protein"/>
    <property type="match status" value="1"/>
</dbReference>
<evidence type="ECO:0000256" key="1">
    <source>
        <dbReference type="ARBA" id="ARBA00022468"/>
    </source>
</evidence>
<keyword evidence="4" id="KW-1185">Reference proteome</keyword>
<name>A0A1D2MHD2_ORCCI</name>
<organism evidence="3 4">
    <name type="scientific">Orchesella cincta</name>
    <name type="common">Springtail</name>
    <name type="synonym">Podura cincta</name>
    <dbReference type="NCBI Taxonomy" id="48709"/>
    <lineage>
        <taxon>Eukaryota</taxon>
        <taxon>Metazoa</taxon>
        <taxon>Ecdysozoa</taxon>
        <taxon>Arthropoda</taxon>
        <taxon>Hexapoda</taxon>
        <taxon>Collembola</taxon>
        <taxon>Entomobryomorpha</taxon>
        <taxon>Entomobryoidea</taxon>
        <taxon>Orchesellidae</taxon>
        <taxon>Orchesellinae</taxon>
        <taxon>Orchesella</taxon>
    </lineage>
</organism>
<evidence type="ECO:0000313" key="4">
    <source>
        <dbReference type="Proteomes" id="UP000094527"/>
    </source>
</evidence>
<keyword evidence="1" id="KW-0343">GTPase activation</keyword>
<dbReference type="STRING" id="48709.A0A1D2MHD2"/>